<dbReference type="Pfam" id="PF13565">
    <property type="entry name" value="HTH_32"/>
    <property type="match status" value="1"/>
</dbReference>
<dbReference type="EMBL" id="BOPG01000077">
    <property type="protein sequence ID" value="GIJ62358.1"/>
    <property type="molecule type" value="Genomic_DNA"/>
</dbReference>
<organism evidence="2 3">
    <name type="scientific">Virgisporangium aurantiacum</name>
    <dbReference type="NCBI Taxonomy" id="175570"/>
    <lineage>
        <taxon>Bacteria</taxon>
        <taxon>Bacillati</taxon>
        <taxon>Actinomycetota</taxon>
        <taxon>Actinomycetes</taxon>
        <taxon>Micromonosporales</taxon>
        <taxon>Micromonosporaceae</taxon>
        <taxon>Virgisporangium</taxon>
    </lineage>
</organism>
<reference evidence="2" key="1">
    <citation type="submission" date="2021-01" db="EMBL/GenBank/DDBJ databases">
        <title>Whole genome shotgun sequence of Virgisporangium aurantiacum NBRC 16421.</title>
        <authorList>
            <person name="Komaki H."/>
            <person name="Tamura T."/>
        </authorList>
    </citation>
    <scope>NUCLEOTIDE SEQUENCE</scope>
    <source>
        <strain evidence="2">NBRC 16421</strain>
    </source>
</reference>
<comment type="caution">
    <text evidence="2">The sequence shown here is derived from an EMBL/GenBank/DDBJ whole genome shotgun (WGS) entry which is preliminary data.</text>
</comment>
<gene>
    <name evidence="2" type="ORF">Vau01_098740</name>
</gene>
<protein>
    <submittedName>
        <fullName evidence="2">IS630 family transposase</fullName>
    </submittedName>
</protein>
<evidence type="ECO:0000313" key="3">
    <source>
        <dbReference type="Proteomes" id="UP000612585"/>
    </source>
</evidence>
<dbReference type="InterPro" id="IPR047655">
    <property type="entry name" value="Transpos_IS630-like"/>
</dbReference>
<dbReference type="Proteomes" id="UP000612585">
    <property type="component" value="Unassembled WGS sequence"/>
</dbReference>
<dbReference type="SUPFAM" id="SSF46689">
    <property type="entry name" value="Homeodomain-like"/>
    <property type="match status" value="1"/>
</dbReference>
<dbReference type="AlphaFoldDB" id="A0A8J3ZGF9"/>
<dbReference type="InterPro" id="IPR038717">
    <property type="entry name" value="Tc1-like_DDE_dom"/>
</dbReference>
<keyword evidence="3" id="KW-1185">Reference proteome</keyword>
<evidence type="ECO:0000259" key="1">
    <source>
        <dbReference type="Pfam" id="PF13358"/>
    </source>
</evidence>
<dbReference type="Pfam" id="PF13358">
    <property type="entry name" value="DDE_3"/>
    <property type="match status" value="1"/>
</dbReference>
<accession>A0A8J3ZGF9</accession>
<dbReference type="InterPro" id="IPR009057">
    <property type="entry name" value="Homeodomain-like_sf"/>
</dbReference>
<proteinExistence type="predicted"/>
<name>A0A8J3ZGF9_9ACTN</name>
<feature type="domain" description="Tc1-like transposase DDE" evidence="1">
    <location>
        <begin position="206"/>
        <end position="350"/>
    </location>
</feature>
<dbReference type="NCBIfam" id="NF033545">
    <property type="entry name" value="transpos_IS630"/>
    <property type="match status" value="1"/>
</dbReference>
<sequence length="401" mass="44354">MCPLVAGAGVSRRSPFVVVLSDTDRVVLEASVAGYTAPFWLVQRARIVLLAADGVMNVDIAQRLGVDVDTVCKWRKRFVAEGLAGLKDRPRSGRPRRFPAEVVAGVKAMACQPPAARQVADPLPWSRWSSAELAAQAVAEGLAVSVSASTVRRWLAEDAIRPWRHRSWIFPRDPDFAAKAARVLDLYERIWDDSPLGADEFVISADEKSQLQALSRCHPELAAGPGRVRRVEFEYERHGTLAYFGAYDVHRAQLIGRVAPKTGIVPFAELAEQVMTTEPYASAKRVFWIVDNGSSHNGQASVDRMRTAWPTATLVHLPVHASWLNQIEIVFSVLQRKVIKPVDFADLDALAARLTAFEPRYNAAARPFNWRFTRADLDDLIQRIDAHRAAPLLIPSSAVAA</sequence>
<evidence type="ECO:0000313" key="2">
    <source>
        <dbReference type="EMBL" id="GIJ62358.1"/>
    </source>
</evidence>